<feature type="transmembrane region" description="Helical" evidence="1">
    <location>
        <begin position="224"/>
        <end position="245"/>
    </location>
</feature>
<evidence type="ECO:0000313" key="2">
    <source>
        <dbReference type="EMBL" id="CQD17746.1"/>
    </source>
</evidence>
<reference evidence="2 3" key="1">
    <citation type="submission" date="2015-03" db="EMBL/GenBank/DDBJ databases">
        <authorList>
            <person name="Urmite Genomes"/>
        </authorList>
    </citation>
    <scope>NUCLEOTIDE SEQUENCE [LARGE SCALE GENOMIC DNA]</scope>
    <source>
        <strain evidence="2 3">CSUR P1491</strain>
    </source>
</reference>
<evidence type="ECO:0000256" key="1">
    <source>
        <dbReference type="SAM" id="Phobius"/>
    </source>
</evidence>
<feature type="transmembrane region" description="Helical" evidence="1">
    <location>
        <begin position="160"/>
        <end position="178"/>
    </location>
</feature>
<keyword evidence="1" id="KW-0472">Membrane</keyword>
<accession>A0A0E4CPI7</accession>
<feature type="transmembrane region" description="Helical" evidence="1">
    <location>
        <begin position="120"/>
        <end position="140"/>
    </location>
</feature>
<dbReference type="OrthoDB" id="7597071at2"/>
<protein>
    <submittedName>
        <fullName evidence="2">Uncharacterized protein</fullName>
    </submittedName>
</protein>
<gene>
    <name evidence="2" type="ORF">BN1232_03998</name>
</gene>
<feature type="transmembrane region" description="Helical" evidence="1">
    <location>
        <begin position="190"/>
        <end position="212"/>
    </location>
</feature>
<dbReference type="Proteomes" id="UP000199251">
    <property type="component" value="Unassembled WGS sequence"/>
</dbReference>
<keyword evidence="1" id="KW-1133">Transmembrane helix</keyword>
<organism evidence="2 3">
    <name type="scientific">Mycobacterium lentiflavum</name>
    <dbReference type="NCBI Taxonomy" id="141349"/>
    <lineage>
        <taxon>Bacteria</taxon>
        <taxon>Bacillati</taxon>
        <taxon>Actinomycetota</taxon>
        <taxon>Actinomycetes</taxon>
        <taxon>Mycobacteriales</taxon>
        <taxon>Mycobacteriaceae</taxon>
        <taxon>Mycobacterium</taxon>
        <taxon>Mycobacterium simiae complex</taxon>
    </lineage>
</organism>
<proteinExistence type="predicted"/>
<feature type="transmembrane region" description="Helical" evidence="1">
    <location>
        <begin position="46"/>
        <end position="68"/>
    </location>
</feature>
<dbReference type="AlphaFoldDB" id="A0A0E4CPI7"/>
<evidence type="ECO:0000313" key="3">
    <source>
        <dbReference type="Proteomes" id="UP000199251"/>
    </source>
</evidence>
<name>A0A0E4CPI7_MYCLN</name>
<dbReference type="RefSeq" id="WP_139043306.1">
    <property type="nucleotide sequence ID" value="NZ_CTEE01000001.1"/>
</dbReference>
<dbReference type="EMBL" id="CTEE01000001">
    <property type="protein sequence ID" value="CQD17746.1"/>
    <property type="molecule type" value="Genomic_DNA"/>
</dbReference>
<keyword evidence="1" id="KW-0812">Transmembrane</keyword>
<dbReference type="STRING" id="141349.BN1232_03998"/>
<feature type="transmembrane region" description="Helical" evidence="1">
    <location>
        <begin position="88"/>
        <end position="108"/>
    </location>
</feature>
<feature type="transmembrane region" description="Helical" evidence="1">
    <location>
        <begin position="18"/>
        <end position="39"/>
    </location>
</feature>
<sequence length="283" mass="30245">MSNYTQPPVYQMPPTGELIYLLFAGSAAALVALYALYLAATRRTAFPLLILVGAFLTVLIEAPADVLGNAVHSQLGQRNAFTVRGAPVPWGVVLTYGFYAATVPVALFDRIKTQSLTPRFWWGTYVVSLLAVCAVEQIPVHFGLWHYFGYQPFKIWEMPVSMVFANAACVVVPALLVYKLYPVLTGWRQLLVVGLIPCGTMAGWAAASLAIVNALGTDTEANHGIVQLAAIATVGLSLLVTWAGITIMHWPAARAAGDLRGVPVPAVSAVSDLPAHSVKRAAS</sequence>